<dbReference type="EnsemblMetazoa" id="XM_032601882">
    <property type="protein sequence ID" value="XP_032457773"/>
    <property type="gene ID" value="LOC100499164"/>
</dbReference>
<dbReference type="RefSeq" id="XP_031783900.1">
    <property type="nucleotide sequence ID" value="XM_031928040.2"/>
</dbReference>
<dbReference type="AlphaFoldDB" id="A0A7M7R1J0"/>
<accession>A0A7M7R1J0</accession>
<dbReference type="RefSeq" id="XP_032457773.1">
    <property type="nucleotide sequence ID" value="XM_032601882.1"/>
</dbReference>
<dbReference type="RefSeq" id="XP_032457774.1">
    <property type="nucleotide sequence ID" value="XM_032601883.1"/>
</dbReference>
<dbReference type="EnsemblMetazoa" id="XM_032601885">
    <property type="protein sequence ID" value="XP_032457776"/>
    <property type="gene ID" value="LOC100499164"/>
</dbReference>
<proteinExistence type="predicted"/>
<dbReference type="Proteomes" id="UP000002358">
    <property type="component" value="Unassembled WGS sequence"/>
</dbReference>
<dbReference type="RefSeq" id="XP_032457775.1">
    <property type="nucleotide sequence ID" value="XM_032601884.1"/>
</dbReference>
<sequence length="168" mass="19188">MEITKKMKILSKLLEKFLCYNLHKNGRKVLWFATMTMVLDVIEDYSPLRGFKYARLDGAFEVHEKEEIFPEKDISNFLLVNTLFGTGTYIYTRKHVRQSSSCYRILYSVTGALLLSFGSVLIWSVLRSIIPANQVLFTVTGISTSIAITSTGKKYLTDIDAMLHSKNE</sequence>
<keyword evidence="1" id="KW-0472">Membrane</keyword>
<dbReference type="EnsemblMetazoa" id="XM_032601883">
    <property type="protein sequence ID" value="XP_032457774"/>
    <property type="gene ID" value="LOC100499164"/>
</dbReference>
<dbReference type="SUPFAM" id="SSF52540">
    <property type="entry name" value="P-loop containing nucleoside triphosphate hydrolases"/>
    <property type="match status" value="1"/>
</dbReference>
<reference evidence="2" key="1">
    <citation type="submission" date="2021-01" db="UniProtKB">
        <authorList>
            <consortium name="EnsemblMetazoa"/>
        </authorList>
    </citation>
    <scope>IDENTIFICATION</scope>
</reference>
<keyword evidence="1" id="KW-1133">Transmembrane helix</keyword>
<dbReference type="InterPro" id="IPR027417">
    <property type="entry name" value="P-loop_NTPase"/>
</dbReference>
<dbReference type="RefSeq" id="XP_032457772.1">
    <property type="nucleotide sequence ID" value="XM_032601881.1"/>
</dbReference>
<dbReference type="RefSeq" id="XP_032457776.1">
    <property type="nucleotide sequence ID" value="XM_032601885.1"/>
</dbReference>
<evidence type="ECO:0000256" key="1">
    <source>
        <dbReference type="SAM" id="Phobius"/>
    </source>
</evidence>
<name>A0A7M7R1J0_NASVI</name>
<dbReference type="Gene3D" id="3.40.50.300">
    <property type="entry name" value="P-loop containing nucleotide triphosphate hydrolases"/>
    <property type="match status" value="1"/>
</dbReference>
<dbReference type="EnsemblMetazoa" id="XM_032601884">
    <property type="protein sequence ID" value="XP_032457775"/>
    <property type="gene ID" value="LOC100499164"/>
</dbReference>
<dbReference type="SMR" id="A0A7M7R1J0"/>
<organism evidence="2 3">
    <name type="scientific">Nasonia vitripennis</name>
    <name type="common">Parasitic wasp</name>
    <dbReference type="NCBI Taxonomy" id="7425"/>
    <lineage>
        <taxon>Eukaryota</taxon>
        <taxon>Metazoa</taxon>
        <taxon>Ecdysozoa</taxon>
        <taxon>Arthropoda</taxon>
        <taxon>Hexapoda</taxon>
        <taxon>Insecta</taxon>
        <taxon>Pterygota</taxon>
        <taxon>Neoptera</taxon>
        <taxon>Endopterygota</taxon>
        <taxon>Hymenoptera</taxon>
        <taxon>Apocrita</taxon>
        <taxon>Proctotrupomorpha</taxon>
        <taxon>Chalcidoidea</taxon>
        <taxon>Pteromalidae</taxon>
        <taxon>Pteromalinae</taxon>
        <taxon>Nasonia</taxon>
    </lineage>
</organism>
<dbReference type="GeneID" id="100499164"/>
<protein>
    <submittedName>
        <fullName evidence="2">Uncharacterized protein</fullName>
    </submittedName>
</protein>
<dbReference type="EnsemblMetazoa" id="XM_031928040">
    <property type="protein sequence ID" value="XP_031783900"/>
    <property type="gene ID" value="LOC100499164"/>
</dbReference>
<keyword evidence="1" id="KW-0812">Transmembrane</keyword>
<dbReference type="PANTHER" id="PTHR38640">
    <property type="entry name" value="GEO09659P1"/>
    <property type="match status" value="1"/>
</dbReference>
<dbReference type="PANTHER" id="PTHR38640:SF1">
    <property type="entry name" value="GEO09659P1"/>
    <property type="match status" value="1"/>
</dbReference>
<evidence type="ECO:0000313" key="3">
    <source>
        <dbReference type="Proteomes" id="UP000002358"/>
    </source>
</evidence>
<keyword evidence="3" id="KW-1185">Reference proteome</keyword>
<feature type="transmembrane region" description="Helical" evidence="1">
    <location>
        <begin position="105"/>
        <end position="126"/>
    </location>
</feature>
<evidence type="ECO:0000313" key="2">
    <source>
        <dbReference type="EnsemblMetazoa" id="XP_032457773"/>
    </source>
</evidence>
<dbReference type="EnsemblMetazoa" id="XM_032601881">
    <property type="protein sequence ID" value="XP_032457772"/>
    <property type="gene ID" value="LOC100499164"/>
</dbReference>